<gene>
    <name evidence="1" type="ORF">LTS18_010361</name>
</gene>
<evidence type="ECO:0000313" key="2">
    <source>
        <dbReference type="Proteomes" id="UP001186974"/>
    </source>
</evidence>
<evidence type="ECO:0000313" key="1">
    <source>
        <dbReference type="EMBL" id="KAK3081089.1"/>
    </source>
</evidence>
<proteinExistence type="predicted"/>
<dbReference type="Proteomes" id="UP001186974">
    <property type="component" value="Unassembled WGS sequence"/>
</dbReference>
<name>A0ACC3DWC0_9PEZI</name>
<dbReference type="EMBL" id="JAWDJW010000289">
    <property type="protein sequence ID" value="KAK3081089.1"/>
    <property type="molecule type" value="Genomic_DNA"/>
</dbReference>
<comment type="caution">
    <text evidence="1">The sequence shown here is derived from an EMBL/GenBank/DDBJ whole genome shotgun (WGS) entry which is preliminary data.</text>
</comment>
<sequence length="382" mass="40463">MAPDPESPPSLETSKSQCISGENYAVPAISESMPPCPIRQLPPQPAAFHQSVDNRDVPRRHHATVPEERQPSNTPPHSHKGEPPADGEDRRLGSGNIDAADCKIKTTDDVGSVPHFPISGKNEEVDDLSSSGQPMSDPADAAGSVLSGHSKTKPQKSGRLADKIAQVTLDTTEIEQLQDEPSEDLLNVPSDSFVQPVDEALTLVDGLQIPPSIISVIEFDGVKNINAANETDVDADGTGDSMGEELSGSTCRSGTPQLSSTTSESACTPVTESPASSHIAEHPEPAVQDVGRKATVVPEPNNPDSENGSVVDLGDDDESTTSECRAISDSTIVEVLEQMELPQHPTLPCQAQDFVIPDHISDADEIKGQVQKFGTLCLIQEA</sequence>
<organism evidence="1 2">
    <name type="scientific">Coniosporium uncinatum</name>
    <dbReference type="NCBI Taxonomy" id="93489"/>
    <lineage>
        <taxon>Eukaryota</taxon>
        <taxon>Fungi</taxon>
        <taxon>Dikarya</taxon>
        <taxon>Ascomycota</taxon>
        <taxon>Pezizomycotina</taxon>
        <taxon>Dothideomycetes</taxon>
        <taxon>Dothideomycetes incertae sedis</taxon>
        <taxon>Coniosporium</taxon>
    </lineage>
</organism>
<keyword evidence="2" id="KW-1185">Reference proteome</keyword>
<reference evidence="1" key="1">
    <citation type="submission" date="2024-09" db="EMBL/GenBank/DDBJ databases">
        <title>Black Yeasts Isolated from many extreme environments.</title>
        <authorList>
            <person name="Coleine C."/>
            <person name="Stajich J.E."/>
            <person name="Selbmann L."/>
        </authorList>
    </citation>
    <scope>NUCLEOTIDE SEQUENCE</scope>
    <source>
        <strain evidence="1">CCFEE 5737</strain>
    </source>
</reference>
<accession>A0ACC3DWC0</accession>
<protein>
    <submittedName>
        <fullName evidence="1">Uncharacterized protein</fullName>
    </submittedName>
</protein>